<protein>
    <submittedName>
        <fullName evidence="2">Uncharacterized protein</fullName>
    </submittedName>
</protein>
<proteinExistence type="predicted"/>
<gene>
    <name evidence="2" type="ORF">G3A44_07280</name>
</gene>
<comment type="caution">
    <text evidence="2">The sequence shown here is derived from an EMBL/GenBank/DDBJ whole genome shotgun (WGS) entry which is preliminary data.</text>
</comment>
<dbReference type="Proteomes" id="UP000484255">
    <property type="component" value="Unassembled WGS sequence"/>
</dbReference>
<keyword evidence="1" id="KW-0812">Transmembrane</keyword>
<evidence type="ECO:0000313" key="3">
    <source>
        <dbReference type="Proteomes" id="UP000484255"/>
    </source>
</evidence>
<keyword evidence="1" id="KW-0472">Membrane</keyword>
<sequence length="71" mass="6952">MNAAQLALTVAFVVGLVNAGFVGVVASEVSGIGYVGGIAAVITLIAEAVLVHRLGKFIAARPAESQGGTAS</sequence>
<accession>A0A7C9PG19</accession>
<feature type="transmembrane region" description="Helical" evidence="1">
    <location>
        <begin position="29"/>
        <end position="51"/>
    </location>
</feature>
<dbReference type="AlphaFoldDB" id="A0A7C9PG19"/>
<dbReference type="RefSeq" id="WP_163456847.1">
    <property type="nucleotide sequence ID" value="NZ_JAAGOH010000006.1"/>
</dbReference>
<name>A0A7C9PG19_9BURK</name>
<evidence type="ECO:0000256" key="1">
    <source>
        <dbReference type="SAM" id="Phobius"/>
    </source>
</evidence>
<evidence type="ECO:0000313" key="2">
    <source>
        <dbReference type="EMBL" id="NDY90996.1"/>
    </source>
</evidence>
<dbReference type="EMBL" id="JAAGOH010000006">
    <property type="protein sequence ID" value="NDY90996.1"/>
    <property type="molecule type" value="Genomic_DNA"/>
</dbReference>
<keyword evidence="3" id="KW-1185">Reference proteome</keyword>
<reference evidence="2 3" key="1">
    <citation type="submission" date="2020-02" db="EMBL/GenBank/DDBJ databases">
        <title>Ideonella bacterium strain TBM-1.</title>
        <authorList>
            <person name="Chen W.-M."/>
        </authorList>
    </citation>
    <scope>NUCLEOTIDE SEQUENCE [LARGE SCALE GENOMIC DNA]</scope>
    <source>
        <strain evidence="2 3">TBM-1</strain>
    </source>
</reference>
<organism evidence="2 3">
    <name type="scientific">Ideonella livida</name>
    <dbReference type="NCBI Taxonomy" id="2707176"/>
    <lineage>
        <taxon>Bacteria</taxon>
        <taxon>Pseudomonadati</taxon>
        <taxon>Pseudomonadota</taxon>
        <taxon>Betaproteobacteria</taxon>
        <taxon>Burkholderiales</taxon>
        <taxon>Sphaerotilaceae</taxon>
        <taxon>Ideonella</taxon>
    </lineage>
</organism>
<keyword evidence="1" id="KW-1133">Transmembrane helix</keyword>